<accession>A0A4R3J9B9</accession>
<protein>
    <recommendedName>
        <fullName evidence="2">Anhydro-N-acetylmuramic acid kinase</fullName>
        <ecNumber evidence="2">2.7.1.170</ecNumber>
    </recommendedName>
    <alternativeName>
        <fullName evidence="2">AnhMurNAc kinase</fullName>
    </alternativeName>
</protein>
<keyword evidence="2" id="KW-0067">ATP-binding</keyword>
<dbReference type="NCBIfam" id="NF007141">
    <property type="entry name" value="PRK09585.1-5"/>
    <property type="match status" value="1"/>
</dbReference>
<dbReference type="EC" id="2.7.1.170" evidence="2"/>
<dbReference type="GO" id="GO:0097175">
    <property type="term" value="P:1,6-anhydro-N-acetyl-beta-muramic acid catabolic process"/>
    <property type="evidence" value="ECO:0007669"/>
    <property type="project" value="UniProtKB-UniRule"/>
</dbReference>
<gene>
    <name evidence="2" type="primary">anmK</name>
    <name evidence="3" type="ORF">EDD55_106120</name>
</gene>
<dbReference type="AlphaFoldDB" id="A0A4R3J9B9"/>
<dbReference type="GO" id="GO:0006040">
    <property type="term" value="P:amino sugar metabolic process"/>
    <property type="evidence" value="ECO:0007669"/>
    <property type="project" value="InterPro"/>
</dbReference>
<dbReference type="GO" id="GO:0009254">
    <property type="term" value="P:peptidoglycan turnover"/>
    <property type="evidence" value="ECO:0007669"/>
    <property type="project" value="UniProtKB-UniRule"/>
</dbReference>
<dbReference type="InterPro" id="IPR043129">
    <property type="entry name" value="ATPase_NBD"/>
</dbReference>
<dbReference type="PANTHER" id="PTHR30605:SF0">
    <property type="entry name" value="ANHYDRO-N-ACETYLMURAMIC ACID KINASE"/>
    <property type="match status" value="1"/>
</dbReference>
<proteinExistence type="inferred from homology"/>
<dbReference type="SUPFAM" id="SSF53067">
    <property type="entry name" value="Actin-like ATPase domain"/>
    <property type="match status" value="1"/>
</dbReference>
<keyword evidence="2" id="KW-0547">Nucleotide-binding</keyword>
<comment type="function">
    <text evidence="2">Catalyzes the specific phosphorylation of 1,6-anhydro-N-acetylmuramic acid (anhMurNAc) with the simultaneous cleavage of the 1,6-anhydro ring, generating MurNAc-6-P. Is required for the utilization of anhMurNAc either imported from the medium or derived from its own cell wall murein, and thus plays a role in cell wall recycling.</text>
</comment>
<keyword evidence="2" id="KW-0808">Transferase</keyword>
<dbReference type="RefSeq" id="WP_407702159.1">
    <property type="nucleotide sequence ID" value="NZ_CP119676.1"/>
</dbReference>
<sequence>MMPWSLGLMSGTSMDGVDAALIRTDGIFVEAHGPFLSLPYPLDIRHRLGRAVGARRVKPEATSEDVELERAITQWHVQAVERLLAEGAVAREDVAVIGFHGHTLFHDPAHGVTRQIGDGGLLARETGIGVVGDFRANDVAHGGQGAPLAPLYHRALAEPLTKPVAVLNIGGVANVTWIDGDDILAFDTGPGNALIDDWTARVIGRPMDEGGRLARAGHADEALIDDLMGHPYFARMAPKSLDRDEFAAVLERLDGVDPADGAATLTHFSVRAMAHARRAMPKAPHRWLVCGGGRRNGCLMEALNRFVTADPVEAVGWDGDALEAQAFAFLAQRSLRKLALSVPGTTGVATPLSGGVYHQPP</sequence>
<dbReference type="Pfam" id="PF03702">
    <property type="entry name" value="AnmK"/>
    <property type="match status" value="1"/>
</dbReference>
<evidence type="ECO:0000256" key="1">
    <source>
        <dbReference type="ARBA" id="ARBA00023277"/>
    </source>
</evidence>
<reference evidence="3 4" key="1">
    <citation type="submission" date="2019-03" db="EMBL/GenBank/DDBJ databases">
        <title>Genomic Encyclopedia of Type Strains, Phase IV (KMG-IV): sequencing the most valuable type-strain genomes for metagenomic binning, comparative biology and taxonomic classification.</title>
        <authorList>
            <person name="Goeker M."/>
        </authorList>
    </citation>
    <scope>NUCLEOTIDE SEQUENCE [LARGE SCALE GENOMIC DNA]</scope>
    <source>
        <strain evidence="3 4">DSM 101688</strain>
    </source>
</reference>
<keyword evidence="1 2" id="KW-0119">Carbohydrate metabolism</keyword>
<dbReference type="Proteomes" id="UP000295304">
    <property type="component" value="Unassembled WGS sequence"/>
</dbReference>
<evidence type="ECO:0000256" key="2">
    <source>
        <dbReference type="HAMAP-Rule" id="MF_01270"/>
    </source>
</evidence>
<dbReference type="UniPathway" id="UPA00343"/>
<comment type="pathway">
    <text evidence="2">Amino-sugar metabolism; 1,6-anhydro-N-acetylmuramate degradation.</text>
</comment>
<dbReference type="GO" id="GO:0005524">
    <property type="term" value="F:ATP binding"/>
    <property type="evidence" value="ECO:0007669"/>
    <property type="project" value="UniProtKB-UniRule"/>
</dbReference>
<feature type="binding site" evidence="2">
    <location>
        <begin position="11"/>
        <end position="18"/>
    </location>
    <ligand>
        <name>ATP</name>
        <dbReference type="ChEBI" id="CHEBI:30616"/>
    </ligand>
</feature>
<evidence type="ECO:0000313" key="3">
    <source>
        <dbReference type="EMBL" id="TCS62162.1"/>
    </source>
</evidence>
<comment type="similarity">
    <text evidence="2">Belongs to the anhydro-N-acetylmuramic acid kinase family.</text>
</comment>
<dbReference type="HAMAP" id="MF_01270">
    <property type="entry name" value="AnhMurNAc_kinase"/>
    <property type="match status" value="1"/>
</dbReference>
<comment type="caution">
    <text evidence="3">The sequence shown here is derived from an EMBL/GenBank/DDBJ whole genome shotgun (WGS) entry which is preliminary data.</text>
</comment>
<keyword evidence="4" id="KW-1185">Reference proteome</keyword>
<keyword evidence="2 3" id="KW-0418">Kinase</keyword>
<evidence type="ECO:0000313" key="4">
    <source>
        <dbReference type="Proteomes" id="UP000295304"/>
    </source>
</evidence>
<dbReference type="PANTHER" id="PTHR30605">
    <property type="entry name" value="ANHYDRO-N-ACETYLMURAMIC ACID KINASE"/>
    <property type="match status" value="1"/>
</dbReference>
<comment type="catalytic activity">
    <reaction evidence="2">
        <text>1,6-anhydro-N-acetyl-beta-muramate + ATP + H2O = N-acetyl-D-muramate 6-phosphate + ADP + H(+)</text>
        <dbReference type="Rhea" id="RHEA:24952"/>
        <dbReference type="ChEBI" id="CHEBI:15377"/>
        <dbReference type="ChEBI" id="CHEBI:15378"/>
        <dbReference type="ChEBI" id="CHEBI:30616"/>
        <dbReference type="ChEBI" id="CHEBI:58690"/>
        <dbReference type="ChEBI" id="CHEBI:58722"/>
        <dbReference type="ChEBI" id="CHEBI:456216"/>
        <dbReference type="EC" id="2.7.1.170"/>
    </reaction>
</comment>
<dbReference type="UniPathway" id="UPA00544"/>
<organism evidence="3 4">
    <name type="scientific">Varunaivibrio sulfuroxidans</name>
    <dbReference type="NCBI Taxonomy" id="1773489"/>
    <lineage>
        <taxon>Bacteria</taxon>
        <taxon>Pseudomonadati</taxon>
        <taxon>Pseudomonadota</taxon>
        <taxon>Alphaproteobacteria</taxon>
        <taxon>Rhodospirillales</taxon>
        <taxon>Magnetovibrionaceae</taxon>
        <taxon>Varunaivibrio</taxon>
    </lineage>
</organism>
<dbReference type="GO" id="GO:0016301">
    <property type="term" value="F:kinase activity"/>
    <property type="evidence" value="ECO:0007669"/>
    <property type="project" value="UniProtKB-KW"/>
</dbReference>
<dbReference type="InterPro" id="IPR005338">
    <property type="entry name" value="Anhydro_N_Ac-Mur_kinase"/>
</dbReference>
<comment type="pathway">
    <text evidence="2">Cell wall biogenesis; peptidoglycan recycling.</text>
</comment>
<dbReference type="Gene3D" id="3.30.420.40">
    <property type="match status" value="2"/>
</dbReference>
<dbReference type="EMBL" id="SLZW01000006">
    <property type="protein sequence ID" value="TCS62162.1"/>
    <property type="molecule type" value="Genomic_DNA"/>
</dbReference>
<name>A0A4R3J9B9_9PROT</name>
<dbReference type="GO" id="GO:0016773">
    <property type="term" value="F:phosphotransferase activity, alcohol group as acceptor"/>
    <property type="evidence" value="ECO:0007669"/>
    <property type="project" value="UniProtKB-UniRule"/>
</dbReference>